<evidence type="ECO:0000259" key="2">
    <source>
        <dbReference type="Pfam" id="PF19313"/>
    </source>
</evidence>
<accession>A0A937M2K1</accession>
<feature type="chain" id="PRO_5037014185" description="DUF5916 domain-containing protein" evidence="1">
    <location>
        <begin position="21"/>
        <end position="759"/>
    </location>
</feature>
<dbReference type="EMBL" id="JADHSG010000006">
    <property type="protein sequence ID" value="MBL6903482.1"/>
    <property type="molecule type" value="Genomic_DNA"/>
</dbReference>
<protein>
    <recommendedName>
        <fullName evidence="2">DUF5916 domain-containing protein</fullName>
    </recommendedName>
</protein>
<sequence>MKALNLTLSLSILFAMKTLALDIDGVLDEPEWVDADSFSTFYDVFPYTLEESNKKTIVKIFSNENGIYVGFINSQDPNSMGSYKHVRDEWNTKTDRNAFVVDFDGNGNTAYTFMLSLGNSLLDSTIRNGNDQSYDWNGDWVGFTKVNNENWVSEIFIPWSIGNMLPITGKRTIKFGAFRYTAFDGNLVGTAKTHPERDKYMYQLNEYEIDSYPAKRNINYYPYIVSANDSVTGNEINKVGIEIFYNTGTGKQINATFNPDFGQVESDDVVVNFSAEETLYGEKRAFFNENQTIFDITDRDRLKIMHTRRIGSEPSYNCSQSINEDLCNDSKQEYSDLDYALRYTQKEGGTEYGFFTASEQDEDFSLGRSYYAGRIKQENNNKTLGYMITYTDDPILDRTAIVNTIDYDHIVNDKLRVSSILLHAEADNKSSLGYKASLRYKPTKDDNHNFGIHYYGDDLDINDMGYLQKNDWISFGGRSSFDRYFSNESKYKNIEYSIRYGHQSDTNGNTIENFINPKIEIELKDTNEFALWGVYKSSGKNTTITRKYFLSPFVKRPARYSFGGSYDSMNFSNFAIGARLNFERGDKNTSWASKGYKKTWASASYYFFPKDFLTMGLSFNYRDQKDWLKWVDKNYLAAYDSTEKFLSFNMNYFKGDKHELRLKGQFVALNASNPISLMSNEQGYIIRSDQKVNPFNVGEAAFQIRYKYELAPLSNLYIVYSQGGNIFEENIESDSLTIIEDSWNEPSGKIFAIKLRLRF</sequence>
<evidence type="ECO:0000313" key="4">
    <source>
        <dbReference type="Proteomes" id="UP000705230"/>
    </source>
</evidence>
<keyword evidence="1" id="KW-0732">Signal</keyword>
<comment type="caution">
    <text evidence="3">The sequence shown here is derived from an EMBL/GenBank/DDBJ whole genome shotgun (WGS) entry which is preliminary data.</text>
</comment>
<dbReference type="Proteomes" id="UP000705230">
    <property type="component" value="Unassembled WGS sequence"/>
</dbReference>
<proteinExistence type="predicted"/>
<dbReference type="AlphaFoldDB" id="A0A937M2K1"/>
<dbReference type="Gene3D" id="2.60.40.1190">
    <property type="match status" value="1"/>
</dbReference>
<dbReference type="InterPro" id="IPR045670">
    <property type="entry name" value="DUF5916"/>
</dbReference>
<name>A0A937M2K1_9GAMM</name>
<feature type="domain" description="DUF5916" evidence="2">
    <location>
        <begin position="219"/>
        <end position="331"/>
    </location>
</feature>
<feature type="domain" description="DUF5916" evidence="2">
    <location>
        <begin position="411"/>
        <end position="756"/>
    </location>
</feature>
<organism evidence="3 4">
    <name type="scientific">SAR86 cluster bacterium</name>
    <dbReference type="NCBI Taxonomy" id="2030880"/>
    <lineage>
        <taxon>Bacteria</taxon>
        <taxon>Pseudomonadati</taxon>
        <taxon>Pseudomonadota</taxon>
        <taxon>Gammaproteobacteria</taxon>
        <taxon>SAR86 cluster</taxon>
    </lineage>
</organism>
<evidence type="ECO:0000256" key="1">
    <source>
        <dbReference type="SAM" id="SignalP"/>
    </source>
</evidence>
<reference evidence="3" key="1">
    <citation type="submission" date="2020-10" db="EMBL/GenBank/DDBJ databases">
        <title>Microbiome of the Black Sea water column analyzed by genome centric metagenomics.</title>
        <authorList>
            <person name="Cabello-Yeves P.J."/>
            <person name="Callieri C."/>
            <person name="Picazo A."/>
            <person name="Mehrshad M."/>
            <person name="Haro-Moreno J.M."/>
            <person name="Roda-Garcia J."/>
            <person name="Dzembekova N."/>
            <person name="Slabakova V."/>
            <person name="Slabakova N."/>
            <person name="Moncheva S."/>
            <person name="Rodriguez-Valera F."/>
        </authorList>
    </citation>
    <scope>NUCLEOTIDE SEQUENCE</scope>
    <source>
        <strain evidence="3">BS30m-G43</strain>
    </source>
</reference>
<dbReference type="Pfam" id="PF19313">
    <property type="entry name" value="DUF5916"/>
    <property type="match status" value="2"/>
</dbReference>
<dbReference type="SUPFAM" id="SSF49344">
    <property type="entry name" value="CBD9-like"/>
    <property type="match status" value="1"/>
</dbReference>
<gene>
    <name evidence="3" type="ORF">ISR29_04695</name>
</gene>
<feature type="signal peptide" evidence="1">
    <location>
        <begin position="1"/>
        <end position="20"/>
    </location>
</feature>
<evidence type="ECO:0000313" key="3">
    <source>
        <dbReference type="EMBL" id="MBL6903482.1"/>
    </source>
</evidence>